<keyword evidence="6 11" id="KW-0812">Transmembrane</keyword>
<feature type="transmembrane region" description="Helical" evidence="11">
    <location>
        <begin position="81"/>
        <end position="106"/>
    </location>
</feature>
<protein>
    <recommendedName>
        <fullName evidence="14">Mannosyltransferase (PIG-V)</fullName>
    </recommendedName>
</protein>
<keyword evidence="8 11" id="KW-1133">Transmembrane helix</keyword>
<evidence type="ECO:0000313" key="12">
    <source>
        <dbReference type="EMBL" id="MDR7354474.1"/>
    </source>
</evidence>
<name>A0ABU2B788_9CORY</name>
<evidence type="ECO:0000313" key="13">
    <source>
        <dbReference type="Proteomes" id="UP001183619"/>
    </source>
</evidence>
<evidence type="ECO:0000256" key="5">
    <source>
        <dbReference type="ARBA" id="ARBA00022679"/>
    </source>
</evidence>
<feature type="transmembrane region" description="Helical" evidence="11">
    <location>
        <begin position="348"/>
        <end position="366"/>
    </location>
</feature>
<feature type="transmembrane region" description="Helical" evidence="11">
    <location>
        <begin position="202"/>
        <end position="235"/>
    </location>
</feature>
<sequence length="447" mass="48389">MAKDYHPLPPFLTTSKGNSAVHTKTHSGDNTTAPPAAGTAPQLAQEIIPALAASTRPPIAAGAHALRLPTWTPTPFGARDWLLALTLSIVTAIARSLGVWVATGFAPNIGRQLRQWDAIHFAEIAKYGYFSTQGYGADNPEIYQTRLAFFPGLPALMRALNELTGINVYAAGEILSLIATFFIAAGAIKLASLLGAPLSGKIGAALLFLCAPMSITFQMAYTEAIFIAISLWAMAMLLEGRWCATALLIFIAGFFRLTTIDLIATFAIIALLYAPHNLRDRRTWLIWGSVIASALPLLGYIWWASSHTRDIGGYFGLQEKGWHSSFDFGAATLRWTVQELISGTQPGYFISIASIIGAVSAVFFSFRRLPWALWLCGATIVANVVLSDGIMHSRPRLLLLGLVLLLPLVIQTPKRLPPITYGLMIGAWSVAGIVTSSYMLVIFDWAI</sequence>
<dbReference type="Pfam" id="PF04188">
    <property type="entry name" value="Mannosyl_trans2"/>
    <property type="match status" value="1"/>
</dbReference>
<organism evidence="12 13">
    <name type="scientific">Corynebacterium felinum</name>
    <dbReference type="NCBI Taxonomy" id="131318"/>
    <lineage>
        <taxon>Bacteria</taxon>
        <taxon>Bacillati</taxon>
        <taxon>Actinomycetota</taxon>
        <taxon>Actinomycetes</taxon>
        <taxon>Mycobacteriales</taxon>
        <taxon>Corynebacteriaceae</taxon>
        <taxon>Corynebacterium</taxon>
    </lineage>
</organism>
<dbReference type="InterPro" id="IPR007315">
    <property type="entry name" value="PIG-V/Gpi18"/>
</dbReference>
<evidence type="ECO:0000256" key="6">
    <source>
        <dbReference type="ARBA" id="ARBA00022692"/>
    </source>
</evidence>
<gene>
    <name evidence="12" type="ORF">J2S37_001012</name>
</gene>
<reference evidence="12 13" key="1">
    <citation type="submission" date="2023-07" db="EMBL/GenBank/DDBJ databases">
        <title>Sequencing the genomes of 1000 actinobacteria strains.</title>
        <authorList>
            <person name="Klenk H.-P."/>
        </authorList>
    </citation>
    <scope>NUCLEOTIDE SEQUENCE [LARGE SCALE GENOMIC DNA]</scope>
    <source>
        <strain evidence="12 13">DSM 44508</strain>
    </source>
</reference>
<evidence type="ECO:0000256" key="2">
    <source>
        <dbReference type="ARBA" id="ARBA00004687"/>
    </source>
</evidence>
<dbReference type="RefSeq" id="WP_277104813.1">
    <property type="nucleotide sequence ID" value="NZ_BAAAJS010000009.1"/>
</dbReference>
<evidence type="ECO:0000256" key="4">
    <source>
        <dbReference type="ARBA" id="ARBA00022676"/>
    </source>
</evidence>
<comment type="pathway">
    <text evidence="2">Glycolipid biosynthesis; glycosylphosphatidylinositol-anchor biosynthesis.</text>
</comment>
<evidence type="ECO:0000256" key="3">
    <source>
        <dbReference type="ARBA" id="ARBA00022502"/>
    </source>
</evidence>
<keyword evidence="9 11" id="KW-0472">Membrane</keyword>
<evidence type="ECO:0000256" key="1">
    <source>
        <dbReference type="ARBA" id="ARBA00004477"/>
    </source>
</evidence>
<evidence type="ECO:0000256" key="9">
    <source>
        <dbReference type="ARBA" id="ARBA00023136"/>
    </source>
</evidence>
<dbReference type="PANTHER" id="PTHR12468">
    <property type="entry name" value="GPI MANNOSYLTRANSFERASE 2"/>
    <property type="match status" value="1"/>
</dbReference>
<accession>A0ABU2B788</accession>
<dbReference type="EMBL" id="JAVDYF010000001">
    <property type="protein sequence ID" value="MDR7354474.1"/>
    <property type="molecule type" value="Genomic_DNA"/>
</dbReference>
<evidence type="ECO:0008006" key="14">
    <source>
        <dbReference type="Google" id="ProtNLM"/>
    </source>
</evidence>
<feature type="transmembrane region" description="Helical" evidence="11">
    <location>
        <begin position="247"/>
        <end position="272"/>
    </location>
</feature>
<evidence type="ECO:0000256" key="10">
    <source>
        <dbReference type="SAM" id="MobiDB-lite"/>
    </source>
</evidence>
<comment type="subcellular location">
    <subcellularLocation>
        <location evidence="1">Endoplasmic reticulum membrane</location>
        <topology evidence="1">Multi-pass membrane protein</topology>
    </subcellularLocation>
</comment>
<evidence type="ECO:0000256" key="11">
    <source>
        <dbReference type="SAM" id="Phobius"/>
    </source>
</evidence>
<feature type="transmembrane region" description="Helical" evidence="11">
    <location>
        <begin position="397"/>
        <end position="413"/>
    </location>
</feature>
<keyword evidence="5" id="KW-0808">Transferase</keyword>
<feature type="transmembrane region" description="Helical" evidence="11">
    <location>
        <begin position="419"/>
        <end position="443"/>
    </location>
</feature>
<feature type="region of interest" description="Disordered" evidence="10">
    <location>
        <begin position="1"/>
        <end position="39"/>
    </location>
</feature>
<keyword evidence="4" id="KW-0328">Glycosyltransferase</keyword>
<keyword evidence="7" id="KW-0256">Endoplasmic reticulum</keyword>
<evidence type="ECO:0000256" key="8">
    <source>
        <dbReference type="ARBA" id="ARBA00022989"/>
    </source>
</evidence>
<dbReference type="PANTHER" id="PTHR12468:SF2">
    <property type="entry name" value="GPI MANNOSYLTRANSFERASE 2"/>
    <property type="match status" value="1"/>
</dbReference>
<keyword evidence="13" id="KW-1185">Reference proteome</keyword>
<proteinExistence type="predicted"/>
<keyword evidence="3" id="KW-0337">GPI-anchor biosynthesis</keyword>
<feature type="transmembrane region" description="Helical" evidence="11">
    <location>
        <begin position="284"/>
        <end position="303"/>
    </location>
</feature>
<feature type="compositionally biased region" description="Polar residues" evidence="10">
    <location>
        <begin position="12"/>
        <end position="22"/>
    </location>
</feature>
<evidence type="ECO:0000256" key="7">
    <source>
        <dbReference type="ARBA" id="ARBA00022824"/>
    </source>
</evidence>
<feature type="transmembrane region" description="Helical" evidence="11">
    <location>
        <begin position="372"/>
        <end position="390"/>
    </location>
</feature>
<dbReference type="Proteomes" id="UP001183619">
    <property type="component" value="Unassembled WGS sequence"/>
</dbReference>
<comment type="caution">
    <text evidence="12">The sequence shown here is derived from an EMBL/GenBank/DDBJ whole genome shotgun (WGS) entry which is preliminary data.</text>
</comment>
<feature type="transmembrane region" description="Helical" evidence="11">
    <location>
        <begin position="166"/>
        <end position="190"/>
    </location>
</feature>